<evidence type="ECO:0000256" key="2">
    <source>
        <dbReference type="ARBA" id="ARBA00022723"/>
    </source>
</evidence>
<evidence type="ECO:0000259" key="8">
    <source>
        <dbReference type="Pfam" id="PF03372"/>
    </source>
</evidence>
<dbReference type="GO" id="GO:0006284">
    <property type="term" value="P:base-excision repair"/>
    <property type="evidence" value="ECO:0007669"/>
    <property type="project" value="TreeGrafter"/>
</dbReference>
<dbReference type="Proteomes" id="UP000239462">
    <property type="component" value="Chromosome"/>
</dbReference>
<dbReference type="NCBIfam" id="TIGR00633">
    <property type="entry name" value="xth"/>
    <property type="match status" value="1"/>
</dbReference>
<dbReference type="PROSITE" id="PS00726">
    <property type="entry name" value="AP_NUCLEASE_F1_1"/>
    <property type="match status" value="1"/>
</dbReference>
<dbReference type="KEGG" id="mmad:MMJJ_18420"/>
<feature type="binding site" evidence="6">
    <location>
        <position position="7"/>
    </location>
    <ligand>
        <name>Mg(2+)</name>
        <dbReference type="ChEBI" id="CHEBI:18420"/>
        <label>1</label>
    </ligand>
</feature>
<dbReference type="NCBIfam" id="TIGR00195">
    <property type="entry name" value="exoDNase_III"/>
    <property type="match status" value="1"/>
</dbReference>
<dbReference type="EC" id="3.1.11.2" evidence="9"/>
<dbReference type="InterPro" id="IPR004808">
    <property type="entry name" value="AP_endonuc_1"/>
</dbReference>
<dbReference type="GO" id="GO:0003906">
    <property type="term" value="F:DNA-(apurinic or apyrimidinic site) endonuclease activity"/>
    <property type="evidence" value="ECO:0007669"/>
    <property type="project" value="TreeGrafter"/>
</dbReference>
<feature type="binding site" evidence="6">
    <location>
        <position position="144"/>
    </location>
    <ligand>
        <name>Mg(2+)</name>
        <dbReference type="ChEBI" id="CHEBI:18420"/>
        <label>1</label>
    </ligand>
</feature>
<evidence type="ECO:0000256" key="6">
    <source>
        <dbReference type="PIRSR" id="PIRSR604808-2"/>
    </source>
</evidence>
<keyword evidence="6" id="KW-0464">Manganese</keyword>
<dbReference type="PANTHER" id="PTHR22748">
    <property type="entry name" value="AP ENDONUCLEASE"/>
    <property type="match status" value="1"/>
</dbReference>
<dbReference type="Gene3D" id="3.60.10.10">
    <property type="entry name" value="Endonuclease/exonuclease/phosphatase"/>
    <property type="match status" value="1"/>
</dbReference>
<sequence length="249" mass="29128">MKMLSWNVNGIRACLKNGFMDFLERESPDIMCIQETKVQSGQVQLGLDGYFQYWNYAERKGYSGTAIFTKIKPNNVILGMENSEHNNEGRVITLEFDEYYLVNVYTPNSQRGLTRLEYRQKWDEDFLNYIKTLETKKPVVFCGDLNVAHKEIDLKNPKTNVKNAGFTPEERSGFDNIVNSGFLDTFREFNKETDNYSWWSYRFNARAKNIGWRIDYFCISKSLRDNLKNAFIMPEIMGSDHCPVGIIFE</sequence>
<feature type="binding site" evidence="6">
    <location>
        <position position="240"/>
    </location>
    <ligand>
        <name>Mg(2+)</name>
        <dbReference type="ChEBI" id="CHEBI:18420"/>
        <label>1</label>
    </ligand>
</feature>
<evidence type="ECO:0000256" key="1">
    <source>
        <dbReference type="ARBA" id="ARBA00007092"/>
    </source>
</evidence>
<dbReference type="PANTHER" id="PTHR22748:SF6">
    <property type="entry name" value="DNA-(APURINIC OR APYRIMIDINIC SITE) ENDONUCLEASE"/>
    <property type="match status" value="1"/>
</dbReference>
<dbReference type="Pfam" id="PF03372">
    <property type="entry name" value="Exo_endo_phos"/>
    <property type="match status" value="1"/>
</dbReference>
<organism evidence="9 10">
    <name type="scientific">Methanococcus maripaludis</name>
    <name type="common">Methanococcus deltae</name>
    <dbReference type="NCBI Taxonomy" id="39152"/>
    <lineage>
        <taxon>Archaea</taxon>
        <taxon>Methanobacteriati</taxon>
        <taxon>Methanobacteriota</taxon>
        <taxon>Methanomada group</taxon>
        <taxon>Methanococci</taxon>
        <taxon>Methanococcales</taxon>
        <taxon>Methanococcaceae</taxon>
        <taxon>Methanococcus</taxon>
    </lineage>
</organism>
<evidence type="ECO:0000313" key="10">
    <source>
        <dbReference type="Proteomes" id="UP000239462"/>
    </source>
</evidence>
<dbReference type="GO" id="GO:0003677">
    <property type="term" value="F:DNA binding"/>
    <property type="evidence" value="ECO:0007669"/>
    <property type="project" value="InterPro"/>
</dbReference>
<feature type="active site" description="Proton donor/acceptor" evidence="5">
    <location>
        <position position="144"/>
    </location>
</feature>
<feature type="domain" description="Endonuclease/exonuclease/phosphatase" evidence="8">
    <location>
        <begin position="4"/>
        <end position="241"/>
    </location>
</feature>
<feature type="active site" description="Proton acceptor" evidence="5">
    <location>
        <position position="241"/>
    </location>
</feature>
<keyword evidence="4 6" id="KW-0460">Magnesium</keyword>
<evidence type="ECO:0000313" key="9">
    <source>
        <dbReference type="EMBL" id="AVB77212.1"/>
    </source>
</evidence>
<dbReference type="GO" id="GO:0008081">
    <property type="term" value="F:phosphoric diester hydrolase activity"/>
    <property type="evidence" value="ECO:0007669"/>
    <property type="project" value="TreeGrafter"/>
</dbReference>
<dbReference type="SUPFAM" id="SSF56219">
    <property type="entry name" value="DNase I-like"/>
    <property type="match status" value="1"/>
</dbReference>
<dbReference type="AlphaFoldDB" id="A0A2L1CCW8"/>
<evidence type="ECO:0000256" key="7">
    <source>
        <dbReference type="PIRSR" id="PIRSR604808-3"/>
    </source>
</evidence>
<proteinExistence type="inferred from homology"/>
<dbReference type="InterPro" id="IPR020847">
    <property type="entry name" value="AP_endonuclease_F1_BS"/>
</dbReference>
<feature type="binding site" evidence="6">
    <location>
        <position position="241"/>
    </location>
    <ligand>
        <name>Mg(2+)</name>
        <dbReference type="ChEBI" id="CHEBI:18420"/>
        <label>1</label>
    </ligand>
</feature>
<dbReference type="GeneID" id="36102924"/>
<feature type="site" description="Transition state stabilizer" evidence="7">
    <location>
        <position position="146"/>
    </location>
</feature>
<evidence type="ECO:0000256" key="4">
    <source>
        <dbReference type="ARBA" id="ARBA00022842"/>
    </source>
</evidence>
<keyword evidence="2 6" id="KW-0479">Metal-binding</keyword>
<protein>
    <submittedName>
        <fullName evidence="9">Exodeoxyribonuclease</fullName>
        <ecNumber evidence="9">3.1.11.2</ecNumber>
    </submittedName>
</protein>
<comment type="cofactor">
    <cofactor evidence="6">
        <name>Mg(2+)</name>
        <dbReference type="ChEBI" id="CHEBI:18420"/>
    </cofactor>
    <cofactor evidence="6">
        <name>Mn(2+)</name>
        <dbReference type="ChEBI" id="CHEBI:29035"/>
    </cofactor>
    <text evidence="6">Probably binds two magnesium or manganese ions per subunit.</text>
</comment>
<evidence type="ECO:0000256" key="3">
    <source>
        <dbReference type="ARBA" id="ARBA00022801"/>
    </source>
</evidence>
<keyword evidence="3 9" id="KW-0378">Hydrolase</keyword>
<dbReference type="CDD" id="cd09087">
    <property type="entry name" value="Ape1-like_AP-endo"/>
    <property type="match status" value="1"/>
</dbReference>
<reference evidence="10" key="1">
    <citation type="journal article" date="2018" name="Genome Announc.">
        <title>Complete Genome Sequence of the Methanococcus maripaludis Type Strain JJ (DSM 2067), a Model for Selenoprotein Synthesis in Archaea.</title>
        <authorList>
            <person name="Poehlein A."/>
            <person name="Heym D."/>
            <person name="Quitzke V."/>
            <person name="Fersch J."/>
            <person name="Daniel R."/>
            <person name="Rother M."/>
        </authorList>
    </citation>
    <scope>NUCLEOTIDE SEQUENCE [LARGE SCALE GENOMIC DNA]</scope>
    <source>
        <strain evidence="10">DSM 2067</strain>
    </source>
</reference>
<dbReference type="EMBL" id="CP026606">
    <property type="protein sequence ID" value="AVB77212.1"/>
    <property type="molecule type" value="Genomic_DNA"/>
</dbReference>
<feature type="binding site" evidence="6">
    <location>
        <position position="146"/>
    </location>
    <ligand>
        <name>Mg(2+)</name>
        <dbReference type="ChEBI" id="CHEBI:18420"/>
        <label>1</label>
    </ligand>
</feature>
<dbReference type="GO" id="GO:0008311">
    <property type="term" value="F:double-stranded DNA 3'-5' DNA exonuclease activity"/>
    <property type="evidence" value="ECO:0007669"/>
    <property type="project" value="UniProtKB-EC"/>
</dbReference>
<accession>A0A2L1CCW8</accession>
<feature type="binding site" evidence="6">
    <location>
        <position position="35"/>
    </location>
    <ligand>
        <name>Mg(2+)</name>
        <dbReference type="ChEBI" id="CHEBI:18420"/>
        <label>1</label>
    </ligand>
</feature>
<evidence type="ECO:0000256" key="5">
    <source>
        <dbReference type="PIRSR" id="PIRSR604808-1"/>
    </source>
</evidence>
<feature type="site" description="Important for catalytic activity" evidence="7">
    <location>
        <position position="215"/>
    </location>
</feature>
<comment type="similarity">
    <text evidence="1">Belongs to the DNA repair enzymes AP/ExoA family.</text>
</comment>
<dbReference type="InterPro" id="IPR005135">
    <property type="entry name" value="Endo/exonuclease/phosphatase"/>
</dbReference>
<dbReference type="PROSITE" id="PS51435">
    <property type="entry name" value="AP_NUCLEASE_F1_4"/>
    <property type="match status" value="1"/>
</dbReference>
<dbReference type="RefSeq" id="WP_104838550.1">
    <property type="nucleotide sequence ID" value="NZ_CP026606.1"/>
</dbReference>
<name>A0A2L1CCW8_METMI</name>
<dbReference type="InterPro" id="IPR036691">
    <property type="entry name" value="Endo/exonu/phosph_ase_sf"/>
</dbReference>
<gene>
    <name evidence="9" type="primary">exoA</name>
    <name evidence="9" type="ORF">MMJJ_18420</name>
</gene>
<dbReference type="GO" id="GO:0046872">
    <property type="term" value="F:metal ion binding"/>
    <property type="evidence" value="ECO:0007669"/>
    <property type="project" value="UniProtKB-KW"/>
</dbReference>
<feature type="active site" evidence="5">
    <location>
        <position position="105"/>
    </location>
</feature>
<feature type="site" description="Interaction with DNA substrate" evidence="7">
    <location>
        <position position="241"/>
    </location>
</feature>